<evidence type="ECO:0000313" key="2">
    <source>
        <dbReference type="EMBL" id="MFC5423680.1"/>
    </source>
</evidence>
<evidence type="ECO:0000313" key="3">
    <source>
        <dbReference type="Proteomes" id="UP001596053"/>
    </source>
</evidence>
<dbReference type="InterPro" id="IPR000182">
    <property type="entry name" value="GNAT_dom"/>
</dbReference>
<dbReference type="Proteomes" id="UP001596053">
    <property type="component" value="Unassembled WGS sequence"/>
</dbReference>
<dbReference type="InterPro" id="IPR051531">
    <property type="entry name" value="N-acetyltransferase"/>
</dbReference>
<keyword evidence="2" id="KW-0012">Acyltransferase</keyword>
<gene>
    <name evidence="2" type="ORF">ACFPOB_29540</name>
</gene>
<evidence type="ECO:0000259" key="1">
    <source>
        <dbReference type="PROSITE" id="PS51186"/>
    </source>
</evidence>
<sequence>MIHDSRLVTARLIVRPFVAADAPLLVALFADPQVHRFVDDGQPLAPDVAALWIERSAANLERFGYGTGAVVERAGGELIGWAGFARPGDGTEELIYGLRRASWGRGLGKELLAGLVADGDDDHGHQGGATGAGTLFQHRWSAPSRHPGPGCLGGGAATVEFRPPLRATVADLEPVELIAPKAPMRLASDDTAAMELDLGRFATLQLDLVEAF</sequence>
<dbReference type="InterPro" id="IPR016181">
    <property type="entry name" value="Acyl_CoA_acyltransferase"/>
</dbReference>
<name>A0ABW0J1L5_9HYPH</name>
<organism evidence="2 3">
    <name type="scientific">Bosea eneae</name>
    <dbReference type="NCBI Taxonomy" id="151454"/>
    <lineage>
        <taxon>Bacteria</taxon>
        <taxon>Pseudomonadati</taxon>
        <taxon>Pseudomonadota</taxon>
        <taxon>Alphaproteobacteria</taxon>
        <taxon>Hyphomicrobiales</taxon>
        <taxon>Boseaceae</taxon>
        <taxon>Bosea</taxon>
    </lineage>
</organism>
<proteinExistence type="predicted"/>
<accession>A0ABW0J1L5</accession>
<dbReference type="RefSeq" id="WP_377801751.1">
    <property type="nucleotide sequence ID" value="NZ_JBHSLW010000097.1"/>
</dbReference>
<protein>
    <submittedName>
        <fullName evidence="2">GNAT family N-acetyltransferase</fullName>
        <ecNumber evidence="2">2.3.-.-</ecNumber>
    </submittedName>
</protein>
<dbReference type="Pfam" id="PF13302">
    <property type="entry name" value="Acetyltransf_3"/>
    <property type="match status" value="1"/>
</dbReference>
<dbReference type="PROSITE" id="PS51186">
    <property type="entry name" value="GNAT"/>
    <property type="match status" value="1"/>
</dbReference>
<keyword evidence="2" id="KW-0808">Transferase</keyword>
<dbReference type="EMBL" id="JBHSLW010000097">
    <property type="protein sequence ID" value="MFC5423680.1"/>
    <property type="molecule type" value="Genomic_DNA"/>
</dbReference>
<reference evidence="3" key="1">
    <citation type="journal article" date="2019" name="Int. J. Syst. Evol. Microbiol.">
        <title>The Global Catalogue of Microorganisms (GCM) 10K type strain sequencing project: providing services to taxonomists for standard genome sequencing and annotation.</title>
        <authorList>
            <consortium name="The Broad Institute Genomics Platform"/>
            <consortium name="The Broad Institute Genome Sequencing Center for Infectious Disease"/>
            <person name="Wu L."/>
            <person name="Ma J."/>
        </authorList>
    </citation>
    <scope>NUCLEOTIDE SEQUENCE [LARGE SCALE GENOMIC DNA]</scope>
    <source>
        <strain evidence="3">NCAIM B.01391</strain>
    </source>
</reference>
<dbReference type="GO" id="GO:0016746">
    <property type="term" value="F:acyltransferase activity"/>
    <property type="evidence" value="ECO:0007669"/>
    <property type="project" value="UniProtKB-KW"/>
</dbReference>
<comment type="caution">
    <text evidence="2">The sequence shown here is derived from an EMBL/GenBank/DDBJ whole genome shotgun (WGS) entry which is preliminary data.</text>
</comment>
<dbReference type="PANTHER" id="PTHR43792:SF16">
    <property type="entry name" value="N-ACETYLTRANSFERASE DOMAIN-CONTAINING PROTEIN"/>
    <property type="match status" value="1"/>
</dbReference>
<feature type="domain" description="N-acetyltransferase" evidence="1">
    <location>
        <begin position="12"/>
        <end position="176"/>
    </location>
</feature>
<dbReference type="Gene3D" id="3.40.630.30">
    <property type="match status" value="1"/>
</dbReference>
<keyword evidence="3" id="KW-1185">Reference proteome</keyword>
<dbReference type="EC" id="2.3.-.-" evidence="2"/>
<dbReference type="PANTHER" id="PTHR43792">
    <property type="entry name" value="GNAT FAMILY, PUTATIVE (AFU_ORTHOLOGUE AFUA_3G00765)-RELATED-RELATED"/>
    <property type="match status" value="1"/>
</dbReference>
<dbReference type="SUPFAM" id="SSF55729">
    <property type="entry name" value="Acyl-CoA N-acyltransferases (Nat)"/>
    <property type="match status" value="1"/>
</dbReference>